<evidence type="ECO:0000256" key="6">
    <source>
        <dbReference type="SAM" id="Phobius"/>
    </source>
</evidence>
<accession>A0A4Q9L986</accession>
<sequence length="441" mass="50921">MSILEKYLVLPKLLYFILSLHIYTLHSYRGLFAKKMFGIDEGLYGKVNGFLMLIAFFSNIAIGNLIDWFHQPVIISILMLIGSTICFLLFFIVKSILQFWMCFFVYVLFCSGLVPIIDRIILEFLSQHNYSSEVYGKQRMFGTLGYVVACYSVEKLVGGNDILEFSNLRIYLIGVTVLAVSISFCFYKRKTPFIEVKKKERKNTGIIDLLKTKSYMFFIGIIFFIGLGRSVMTLYLTTYLSKVLKIRGFECKNSWWFWKFINENPMATLAFFGVSVEVLILFFLKYISKIGLYWPLLIAGIAQMIRFIGYYFLKNGKMAFLWCCGIESMKGINFGLTHSSGVRLANSLCPEHLKSTSQMIYSGSFGGLASVIAGWVFGNMFDEINADTPERITEFKTIFLINAFLCVVFSFLFIFKYGIIDKKLKLWCFQKKYIDIEEEKI</sequence>
<feature type="transmembrane region" description="Helical" evidence="6">
    <location>
        <begin position="168"/>
        <end position="187"/>
    </location>
</feature>
<feature type="transmembrane region" description="Helical" evidence="6">
    <location>
        <begin position="359"/>
        <end position="377"/>
    </location>
</feature>
<dbReference type="AlphaFoldDB" id="A0A4Q9L986"/>
<organism evidence="8 9">
    <name type="scientific">Hamiltosporidium magnivora</name>
    <dbReference type="NCBI Taxonomy" id="148818"/>
    <lineage>
        <taxon>Eukaryota</taxon>
        <taxon>Fungi</taxon>
        <taxon>Fungi incertae sedis</taxon>
        <taxon>Microsporidia</taxon>
        <taxon>Dubosqiidae</taxon>
        <taxon>Hamiltosporidium</taxon>
    </lineage>
</organism>
<feature type="transmembrane region" description="Helical" evidence="6">
    <location>
        <begin position="43"/>
        <end position="66"/>
    </location>
</feature>
<feature type="transmembrane region" description="Helical" evidence="6">
    <location>
        <begin position="215"/>
        <end position="236"/>
    </location>
</feature>
<dbReference type="GO" id="GO:0016020">
    <property type="term" value="C:membrane"/>
    <property type="evidence" value="ECO:0007669"/>
    <property type="project" value="UniProtKB-SubCell"/>
</dbReference>
<gene>
    <name evidence="8" type="ORF">CWI36_0831p0010</name>
</gene>
<feature type="transmembrane region" description="Helical" evidence="6">
    <location>
        <begin position="397"/>
        <end position="415"/>
    </location>
</feature>
<dbReference type="PANTHER" id="PTHR16172:SF41">
    <property type="entry name" value="MAJOR FACILITATOR SUPERFAMILY DOMAIN-CONTAINING PROTEIN 6-LIKE"/>
    <property type="match status" value="1"/>
</dbReference>
<dbReference type="Gene3D" id="1.20.1250.20">
    <property type="entry name" value="MFS general substrate transporter like domains"/>
    <property type="match status" value="2"/>
</dbReference>
<feature type="transmembrane region" description="Helical" evidence="6">
    <location>
        <begin position="99"/>
        <end position="117"/>
    </location>
</feature>
<protein>
    <submittedName>
        <fullName evidence="8">MFS_1-like transporter</fullName>
    </submittedName>
</protein>
<dbReference type="InterPro" id="IPR051717">
    <property type="entry name" value="MFS_MFSD6"/>
</dbReference>
<reference evidence="8 9" key="1">
    <citation type="submission" date="2017-12" db="EMBL/GenBank/DDBJ databases">
        <authorList>
            <person name="Pombert J.-F."/>
            <person name="Haag K.L."/>
            <person name="Ebert D."/>
        </authorList>
    </citation>
    <scope>NUCLEOTIDE SEQUENCE [LARGE SCALE GENOMIC DNA]</scope>
    <source>
        <strain evidence="8">BE-OM-2</strain>
    </source>
</reference>
<evidence type="ECO:0000256" key="1">
    <source>
        <dbReference type="ARBA" id="ARBA00004141"/>
    </source>
</evidence>
<evidence type="ECO:0000256" key="3">
    <source>
        <dbReference type="ARBA" id="ARBA00022692"/>
    </source>
</evidence>
<dbReference type="InterPro" id="IPR024989">
    <property type="entry name" value="MFS_assoc_dom"/>
</dbReference>
<name>A0A4Q9L986_9MICR</name>
<feature type="transmembrane region" description="Helical" evidence="6">
    <location>
        <begin position="72"/>
        <end position="92"/>
    </location>
</feature>
<keyword evidence="3 6" id="KW-0812">Transmembrane</keyword>
<dbReference type="Proteomes" id="UP000291404">
    <property type="component" value="Unassembled WGS sequence"/>
</dbReference>
<comment type="caution">
    <text evidence="8">The sequence shown here is derived from an EMBL/GenBank/DDBJ whole genome shotgun (WGS) entry which is preliminary data.</text>
</comment>
<comment type="subcellular location">
    <subcellularLocation>
        <location evidence="1">Membrane</location>
        <topology evidence="1">Multi-pass membrane protein</topology>
    </subcellularLocation>
</comment>
<feature type="transmembrane region" description="Helical" evidence="6">
    <location>
        <begin position="266"/>
        <end position="284"/>
    </location>
</feature>
<dbReference type="Pfam" id="PF12832">
    <property type="entry name" value="MFS_1_like"/>
    <property type="match status" value="1"/>
</dbReference>
<dbReference type="VEuPathDB" id="MicrosporidiaDB:CWI36_0831p0010"/>
<feature type="transmembrane region" description="Helical" evidence="6">
    <location>
        <begin position="291"/>
        <end position="313"/>
    </location>
</feature>
<evidence type="ECO:0000256" key="4">
    <source>
        <dbReference type="ARBA" id="ARBA00022989"/>
    </source>
</evidence>
<dbReference type="PANTHER" id="PTHR16172">
    <property type="entry name" value="MAJOR FACILITATOR SUPERFAMILY DOMAIN-CONTAINING PROTEIN 6-LIKE"/>
    <property type="match status" value="1"/>
</dbReference>
<comment type="similarity">
    <text evidence="2">Belongs to the major facilitator superfamily. MFSD6 family.</text>
</comment>
<evidence type="ECO:0000259" key="7">
    <source>
        <dbReference type="Pfam" id="PF12832"/>
    </source>
</evidence>
<evidence type="ECO:0000313" key="9">
    <source>
        <dbReference type="Proteomes" id="UP000291404"/>
    </source>
</evidence>
<evidence type="ECO:0000313" key="8">
    <source>
        <dbReference type="EMBL" id="TBU03976.1"/>
    </source>
</evidence>
<dbReference type="VEuPathDB" id="MicrosporidiaDB:CWI39_0134p0020"/>
<feature type="transmembrane region" description="Helical" evidence="6">
    <location>
        <begin position="13"/>
        <end position="31"/>
    </location>
</feature>
<evidence type="ECO:0000256" key="2">
    <source>
        <dbReference type="ARBA" id="ARBA00005241"/>
    </source>
</evidence>
<keyword evidence="4 6" id="KW-1133">Transmembrane helix</keyword>
<feature type="domain" description="Major facilitator superfamily associated" evidence="7">
    <location>
        <begin position="12"/>
        <end position="386"/>
    </location>
</feature>
<evidence type="ECO:0000256" key="5">
    <source>
        <dbReference type="ARBA" id="ARBA00023136"/>
    </source>
</evidence>
<dbReference type="EMBL" id="PITI01000831">
    <property type="protein sequence ID" value="TBU03976.1"/>
    <property type="molecule type" value="Genomic_DNA"/>
</dbReference>
<dbReference type="SUPFAM" id="SSF103473">
    <property type="entry name" value="MFS general substrate transporter"/>
    <property type="match status" value="1"/>
</dbReference>
<dbReference type="InterPro" id="IPR036259">
    <property type="entry name" value="MFS_trans_sf"/>
</dbReference>
<keyword evidence="5 6" id="KW-0472">Membrane</keyword>
<keyword evidence="9" id="KW-1185">Reference proteome</keyword>
<proteinExistence type="inferred from homology"/>